<evidence type="ECO:0000256" key="1">
    <source>
        <dbReference type="ARBA" id="ARBA00022737"/>
    </source>
</evidence>
<dbReference type="InterPro" id="IPR001646">
    <property type="entry name" value="5peptide_repeat"/>
</dbReference>
<dbReference type="KEGG" id="rsin:B6N60_03982"/>
<dbReference type="EMBL" id="CP021056">
    <property type="protein sequence ID" value="QXE25268.1"/>
    <property type="molecule type" value="Genomic_DNA"/>
</dbReference>
<dbReference type="SUPFAM" id="SSF141571">
    <property type="entry name" value="Pentapeptide repeat-like"/>
    <property type="match status" value="1"/>
</dbReference>
<keyword evidence="1" id="KW-0677">Repeat</keyword>
<dbReference type="Pfam" id="PF00805">
    <property type="entry name" value="Pentapeptide"/>
    <property type="match status" value="3"/>
</dbReference>
<keyword evidence="3" id="KW-1185">Reference proteome</keyword>
<name>A0A975TC29_9NOST</name>
<dbReference type="Proteomes" id="UP000683511">
    <property type="component" value="Chromosome"/>
</dbReference>
<proteinExistence type="predicted"/>
<reference evidence="2" key="1">
    <citation type="submission" date="2017-04" db="EMBL/GenBank/DDBJ databases">
        <title>Genome deletions in a multicellular cyanobacterial endosymbiont for morphological adaptation in marine diatoms.</title>
        <authorList>
            <person name="Wang Y."/>
            <person name="Gao H."/>
            <person name="Li R."/>
            <person name="Xu X."/>
        </authorList>
    </citation>
    <scope>NUCLEOTIDE SEQUENCE</scope>
    <source>
        <strain evidence="2">FACHB 800</strain>
    </source>
</reference>
<dbReference type="AlphaFoldDB" id="A0A975TC29"/>
<evidence type="ECO:0000313" key="2">
    <source>
        <dbReference type="EMBL" id="QXE25268.1"/>
    </source>
</evidence>
<dbReference type="RefSeq" id="WP_190607530.1">
    <property type="nucleotide sequence ID" value="NZ_CP021056.1"/>
</dbReference>
<dbReference type="Gene3D" id="2.160.20.80">
    <property type="entry name" value="E3 ubiquitin-protein ligase SopA"/>
    <property type="match status" value="1"/>
</dbReference>
<dbReference type="PANTHER" id="PTHR47485">
    <property type="entry name" value="THYLAKOID LUMENAL 17.4 KDA PROTEIN, CHLOROPLASTIC"/>
    <property type="match status" value="1"/>
</dbReference>
<accession>A0A975TC29</accession>
<evidence type="ECO:0000313" key="3">
    <source>
        <dbReference type="Proteomes" id="UP000683511"/>
    </source>
</evidence>
<sequence>MSNHQVFVNQPNWLFLLKSQLKFFYNHKYSISNINTVVNQLSNQNEDARSGAINDLVSIANHNPQSQWIIIDLLCKFVKKYAPLTATDNSSRNFTSKSHQLLQSIMHIICSRDMNRVSMDEQIDLSYTDLRGLDLPGANLQQANLYQANLSDANLLGANLSGTILTAARLSRANLRLVNLSEAILNAANLDCADLSGANLHQANLFLANLKGAKLTGVNLDRANLRESKL</sequence>
<dbReference type="PANTHER" id="PTHR47485:SF1">
    <property type="entry name" value="THYLAKOID LUMENAL 17.4 KDA PROTEIN, CHLOROPLASTIC"/>
    <property type="match status" value="1"/>
</dbReference>
<organism evidence="2 3">
    <name type="scientific">Richelia sinica FACHB-800</name>
    <dbReference type="NCBI Taxonomy" id="1357546"/>
    <lineage>
        <taxon>Bacteria</taxon>
        <taxon>Bacillati</taxon>
        <taxon>Cyanobacteriota</taxon>
        <taxon>Cyanophyceae</taxon>
        <taxon>Nostocales</taxon>
        <taxon>Nostocaceae</taxon>
        <taxon>Richelia</taxon>
    </lineage>
</organism>
<gene>
    <name evidence="2" type="ORF">B6N60_03982</name>
</gene>
<protein>
    <submittedName>
        <fullName evidence="2">Pentapeptide repeat protein</fullName>
    </submittedName>
</protein>